<dbReference type="Gene3D" id="2.20.25.10">
    <property type="match status" value="1"/>
</dbReference>
<dbReference type="SMART" id="SM00850">
    <property type="entry name" value="LytTR"/>
    <property type="match status" value="1"/>
</dbReference>
<feature type="domain" description="HTH LytTR-type" evidence="1">
    <location>
        <begin position="112"/>
        <end position="216"/>
    </location>
</feature>
<gene>
    <name evidence="2" type="ORF">J2S08_002667</name>
</gene>
<dbReference type="EMBL" id="JAUSTT010000015">
    <property type="protein sequence ID" value="MDQ0176809.1"/>
    <property type="molecule type" value="Genomic_DNA"/>
</dbReference>
<dbReference type="Proteomes" id="UP001223586">
    <property type="component" value="Unassembled WGS sequence"/>
</dbReference>
<protein>
    <submittedName>
        <fullName evidence="2">DNA-binding LytR/AlgR family response regulator</fullName>
    </submittedName>
</protein>
<dbReference type="Gene3D" id="2.40.50.40">
    <property type="match status" value="1"/>
</dbReference>
<accession>A0ABT9WUL8</accession>
<organism evidence="2 3">
    <name type="scientific">Bacillus chungangensis</name>
    <dbReference type="NCBI Taxonomy" id="587633"/>
    <lineage>
        <taxon>Bacteria</taxon>
        <taxon>Bacillati</taxon>
        <taxon>Bacillota</taxon>
        <taxon>Bacilli</taxon>
        <taxon>Bacillales</taxon>
        <taxon>Bacillaceae</taxon>
        <taxon>Bacillus</taxon>
    </lineage>
</organism>
<keyword evidence="3" id="KW-1185">Reference proteome</keyword>
<proteinExistence type="predicted"/>
<dbReference type="InterPro" id="IPR007492">
    <property type="entry name" value="LytTR_DNA-bd_dom"/>
</dbReference>
<dbReference type="PROSITE" id="PS50930">
    <property type="entry name" value="HTH_LYTTR"/>
    <property type="match status" value="1"/>
</dbReference>
<name>A0ABT9WUL8_9BACI</name>
<evidence type="ECO:0000259" key="1">
    <source>
        <dbReference type="PROSITE" id="PS50930"/>
    </source>
</evidence>
<dbReference type="RefSeq" id="WP_307230252.1">
    <property type="nucleotide sequence ID" value="NZ_JAUSTT010000015.1"/>
</dbReference>
<keyword evidence="2" id="KW-0238">DNA-binding</keyword>
<comment type="caution">
    <text evidence="2">The sequence shown here is derived from an EMBL/GenBank/DDBJ whole genome shotgun (WGS) entry which is preliminary data.</text>
</comment>
<dbReference type="PANTHER" id="PTHR37299:SF4">
    <property type="entry name" value="TRANSCRIPTIONAL REGULATOR"/>
    <property type="match status" value="1"/>
</dbReference>
<reference evidence="2 3" key="1">
    <citation type="submission" date="2023-07" db="EMBL/GenBank/DDBJ databases">
        <title>Genomic Encyclopedia of Type Strains, Phase IV (KMG-IV): sequencing the most valuable type-strain genomes for metagenomic binning, comparative biology and taxonomic classification.</title>
        <authorList>
            <person name="Goeker M."/>
        </authorList>
    </citation>
    <scope>NUCLEOTIDE SEQUENCE [LARGE SCALE GENOMIC DNA]</scope>
    <source>
        <strain evidence="2 3">DSM 23837</strain>
    </source>
</reference>
<dbReference type="PANTHER" id="PTHR37299">
    <property type="entry name" value="TRANSCRIPTIONAL REGULATOR-RELATED"/>
    <property type="match status" value="1"/>
</dbReference>
<dbReference type="InterPro" id="IPR046947">
    <property type="entry name" value="LytR-like"/>
</dbReference>
<evidence type="ECO:0000313" key="3">
    <source>
        <dbReference type="Proteomes" id="UP001223586"/>
    </source>
</evidence>
<sequence length="216" mass="24914">MDQSTVSSIMNVVSELFPQETSIAIADEKNWIYYQPSKQVDLKIQPGKKVDEDTVTFKALAEQQRISEYKDSHVFGTPYYGMSIPILEDNEPRGAVTAILPREPLTFPTPFLTVKTTDRWLPIPYDKITFLEAQNRKTHVQSKLGNGTHKFNLSEIEYFLPNDIFVRCHRSYIVNIHHIAEIHPDSHSTFLLIMNDKSKVPVSQSYASYFRKLLCF</sequence>
<evidence type="ECO:0000313" key="2">
    <source>
        <dbReference type="EMBL" id="MDQ0176809.1"/>
    </source>
</evidence>
<dbReference type="GO" id="GO:0003677">
    <property type="term" value="F:DNA binding"/>
    <property type="evidence" value="ECO:0007669"/>
    <property type="project" value="UniProtKB-KW"/>
</dbReference>
<dbReference type="Pfam" id="PF04397">
    <property type="entry name" value="LytTR"/>
    <property type="match status" value="1"/>
</dbReference>